<evidence type="ECO:0008006" key="3">
    <source>
        <dbReference type="Google" id="ProtNLM"/>
    </source>
</evidence>
<accession>A0ABV4P574</accession>
<gene>
    <name evidence="1" type="ORF">ACCI49_19670</name>
</gene>
<keyword evidence="2" id="KW-1185">Reference proteome</keyword>
<evidence type="ECO:0000313" key="1">
    <source>
        <dbReference type="EMBL" id="MFA0813124.1"/>
    </source>
</evidence>
<organism evidence="1 2">
    <name type="scientific">Microbulbifer epialgicus</name>
    <dbReference type="NCBI Taxonomy" id="393907"/>
    <lineage>
        <taxon>Bacteria</taxon>
        <taxon>Pseudomonadati</taxon>
        <taxon>Pseudomonadota</taxon>
        <taxon>Gammaproteobacteria</taxon>
        <taxon>Cellvibrionales</taxon>
        <taxon>Microbulbiferaceae</taxon>
        <taxon>Microbulbifer</taxon>
    </lineage>
</organism>
<name>A0ABV4P574_9GAMM</name>
<proteinExistence type="predicted"/>
<protein>
    <recommendedName>
        <fullName evidence="3">OsmC-like protein</fullName>
    </recommendedName>
</protein>
<comment type="caution">
    <text evidence="1">The sequence shown here is derived from an EMBL/GenBank/DDBJ whole genome shotgun (WGS) entry which is preliminary data.</text>
</comment>
<dbReference type="RefSeq" id="WP_371840887.1">
    <property type="nucleotide sequence ID" value="NZ_JBGMEK010000072.1"/>
</dbReference>
<dbReference type="EMBL" id="JBGMEK010000072">
    <property type="protein sequence ID" value="MFA0813124.1"/>
    <property type="molecule type" value="Genomic_DNA"/>
</dbReference>
<reference evidence="1 2" key="1">
    <citation type="submission" date="2024-08" db="EMBL/GenBank/DDBJ databases">
        <authorList>
            <person name="Ishaq N."/>
        </authorList>
    </citation>
    <scope>NUCLEOTIDE SEQUENCE [LARGE SCALE GENOMIC DNA]</scope>
    <source>
        <strain evidence="1 2">DSM 18651</strain>
    </source>
</reference>
<evidence type="ECO:0000313" key="2">
    <source>
        <dbReference type="Proteomes" id="UP001569428"/>
    </source>
</evidence>
<sequence length="86" mass="9240">MRALVGIAGSPVQVRNTEAKGIKTKRSPFMQSELNVAGFAIIDASDIEAAITKVSHMPCTVAHGVIKTWPLETAGESRPVQHMEIL</sequence>
<dbReference type="Proteomes" id="UP001569428">
    <property type="component" value="Unassembled WGS sequence"/>
</dbReference>